<dbReference type="InterPro" id="IPR006657">
    <property type="entry name" value="MoPterin_dinucl-bd_dom"/>
</dbReference>
<protein>
    <submittedName>
        <fullName evidence="6">Molybdopterin oxidoreductase</fullName>
    </submittedName>
</protein>
<dbReference type="OrthoDB" id="9815647at2"/>
<dbReference type="Pfam" id="PF01568">
    <property type="entry name" value="Molydop_binding"/>
    <property type="match status" value="1"/>
</dbReference>
<reference evidence="6 7" key="1">
    <citation type="submission" date="2015-03" db="EMBL/GenBank/DDBJ databases">
        <title>Comparative analysis of the OM43 clade including a novel species from Red Sea uncovers genomic and metabolic diversity among marine methylotrophs.</title>
        <authorList>
            <person name="Jimenez-Infante F."/>
            <person name="Ngugi D.K."/>
            <person name="Vinu M."/>
            <person name="Alam I."/>
            <person name="Kamau A."/>
            <person name="Blom J."/>
            <person name="Bajic V.B."/>
            <person name="Stingl U."/>
        </authorList>
    </citation>
    <scope>NUCLEOTIDE SEQUENCE [LARGE SCALE GENOMIC DNA]</scope>
    <source>
        <strain evidence="6 7">MBRSH7</strain>
    </source>
</reference>
<dbReference type="GO" id="GO:0051536">
    <property type="term" value="F:iron-sulfur cluster binding"/>
    <property type="evidence" value="ECO:0007669"/>
    <property type="project" value="UniProtKB-KW"/>
</dbReference>
<dbReference type="Gene3D" id="2.20.25.90">
    <property type="entry name" value="ADC-like domains"/>
    <property type="match status" value="1"/>
</dbReference>
<dbReference type="Pfam" id="PF00384">
    <property type="entry name" value="Molybdopterin"/>
    <property type="match status" value="1"/>
</dbReference>
<dbReference type="SUPFAM" id="SSF53706">
    <property type="entry name" value="Formate dehydrogenase/DMSO reductase, domains 1-3"/>
    <property type="match status" value="1"/>
</dbReference>
<dbReference type="CDD" id="cd02766">
    <property type="entry name" value="MopB_3"/>
    <property type="match status" value="1"/>
</dbReference>
<dbReference type="PANTHER" id="PTHR43742">
    <property type="entry name" value="TRIMETHYLAMINE-N-OXIDE REDUCTASE"/>
    <property type="match status" value="1"/>
</dbReference>
<dbReference type="GO" id="GO:0043546">
    <property type="term" value="F:molybdopterin cofactor binding"/>
    <property type="evidence" value="ECO:0007669"/>
    <property type="project" value="InterPro"/>
</dbReference>
<accession>A0A0H4JD70</accession>
<dbReference type="Gene3D" id="3.40.50.740">
    <property type="match status" value="1"/>
</dbReference>
<dbReference type="InterPro" id="IPR006963">
    <property type="entry name" value="Mopterin_OxRdtase_4Fe-4S_dom"/>
</dbReference>
<dbReference type="SUPFAM" id="SSF50692">
    <property type="entry name" value="ADC-like"/>
    <property type="match status" value="1"/>
</dbReference>
<dbReference type="InterPro" id="IPR050612">
    <property type="entry name" value="Prok_Mopterin_Oxidored"/>
</dbReference>
<name>A0A0H4JD70_9PROT</name>
<dbReference type="EMBL" id="CP011002">
    <property type="protein sequence ID" value="AKO66417.1"/>
    <property type="molecule type" value="Genomic_DNA"/>
</dbReference>
<feature type="domain" description="4Fe-4S Mo/W bis-MGD-type" evidence="5">
    <location>
        <begin position="9"/>
        <end position="66"/>
    </location>
</feature>
<comment type="similarity">
    <text evidence="1">Belongs to the prokaryotic molybdopterin-containing oxidoreductase family.</text>
</comment>
<evidence type="ECO:0000313" key="6">
    <source>
        <dbReference type="EMBL" id="AKO66417.1"/>
    </source>
</evidence>
<keyword evidence="4" id="KW-0411">Iron-sulfur</keyword>
<dbReference type="PANTHER" id="PTHR43742:SF6">
    <property type="entry name" value="OXIDOREDUCTASE YYAE-RELATED"/>
    <property type="match status" value="1"/>
</dbReference>
<evidence type="ECO:0000256" key="4">
    <source>
        <dbReference type="ARBA" id="ARBA00023014"/>
    </source>
</evidence>
<dbReference type="GO" id="GO:0046872">
    <property type="term" value="F:metal ion binding"/>
    <property type="evidence" value="ECO:0007669"/>
    <property type="project" value="UniProtKB-KW"/>
</dbReference>
<dbReference type="SMART" id="SM00926">
    <property type="entry name" value="Molybdop_Fe4S4"/>
    <property type="match status" value="1"/>
</dbReference>
<dbReference type="InterPro" id="IPR006656">
    <property type="entry name" value="Mopterin_OxRdtase"/>
</dbReference>
<evidence type="ECO:0000313" key="7">
    <source>
        <dbReference type="Proteomes" id="UP000066549"/>
    </source>
</evidence>
<dbReference type="PATRIC" id="fig|1623450.3.peg.1434"/>
<evidence type="ECO:0000259" key="5">
    <source>
        <dbReference type="PROSITE" id="PS51669"/>
    </source>
</evidence>
<dbReference type="InterPro" id="IPR009010">
    <property type="entry name" value="Asp_de-COase-like_dom_sf"/>
</dbReference>
<keyword evidence="7" id="KW-1185">Reference proteome</keyword>
<dbReference type="Gene3D" id="2.40.40.20">
    <property type="match status" value="1"/>
</dbReference>
<dbReference type="Proteomes" id="UP000066549">
    <property type="component" value="Chromosome"/>
</dbReference>
<dbReference type="Pfam" id="PF04879">
    <property type="entry name" value="Molybdop_Fe4S4"/>
    <property type="match status" value="1"/>
</dbReference>
<evidence type="ECO:0000256" key="2">
    <source>
        <dbReference type="ARBA" id="ARBA00022723"/>
    </source>
</evidence>
<proteinExistence type="inferred from homology"/>
<sequence length="709" mass="78642">MDGDIKSAIQKHHGGCPHDCPDTCSMVFHVQDKKLIKVQGNPDHPMTRGGLCVKLNDYEKRHYHPDRLLYPMKRVGPKGEKKFERITWDEAFNTIVNKWQEIIAEHGPQAIMPNSYLGNQGLVHGLNGGDAFFARLGATVTERTFCGEGSCTAWLLTIGPTAGVDPESFIHSKFIIVWACNSVSTNLHHWHIIKEAQKQGAKVVVIDAYASRTAKEADWHVCPKPGTDGALAMAMMNVIIEEGLVDQDYVDNYTVGYPELAEKARERTPEWAAEITGISADDIRKLAREYATTQPSAIRIGVALEKSWGGSQAIRAVTSLPALTGAWRHVGGGILQFPVWEHPYKFDVICRPDLIPEGTQVVNNLQLGRVLTGEQKLKVPIKSMMCWNTNPVTQATESEKILEGLKREDLFLISAEHFISDTAAFADILLPASMGAEQEDIILSWGHLYLTYNEKCIDSPGECLPNNEIFRQLAKRLGFEEDNFKWNDTECLENYIDWNAPACDGIDLNYLKKHGYARLNVGTKDDRAPHKEGNFPTPSGKCEFRVVGAKNFVAGPFRQMYEGFQPGEDIPELPDYVASRETHEANPELAKKYPLNILAPKSHGFINSSYANIENKLKGQGEQFVLINPTDAENRGVTEGQKVKVFNDRGSFEAAAKVTTDVNKGIVVATLGYWRQMNNGVVNSVSSNAFGDMGNSPTSHDCLVEVASL</sequence>
<dbReference type="PROSITE" id="PS51669">
    <property type="entry name" value="4FE4S_MOW_BIS_MGD"/>
    <property type="match status" value="1"/>
</dbReference>
<organism evidence="6 7">
    <name type="scientific">Methylophilales bacterium MBRS-H7</name>
    <dbReference type="NCBI Taxonomy" id="1623450"/>
    <lineage>
        <taxon>Bacteria</taxon>
        <taxon>Pseudomonadati</taxon>
        <taxon>Pseudomonadota</taxon>
        <taxon>Betaproteobacteria</taxon>
        <taxon>Nitrosomonadales</taxon>
        <taxon>OM43 clade</taxon>
    </lineage>
</organism>
<dbReference type="Gene3D" id="3.40.228.10">
    <property type="entry name" value="Dimethylsulfoxide Reductase, domain 2"/>
    <property type="match status" value="1"/>
</dbReference>
<evidence type="ECO:0000256" key="3">
    <source>
        <dbReference type="ARBA" id="ARBA00023004"/>
    </source>
</evidence>
<keyword evidence="2" id="KW-0479">Metal-binding</keyword>
<evidence type="ECO:0000256" key="1">
    <source>
        <dbReference type="ARBA" id="ARBA00010312"/>
    </source>
</evidence>
<dbReference type="Gene3D" id="3.30.2070.10">
    <property type="entry name" value="Formate dehydrogenase/DMSO reductase"/>
    <property type="match status" value="1"/>
</dbReference>
<dbReference type="AlphaFoldDB" id="A0A0H4JD70"/>
<gene>
    <name evidence="6" type="ORF">VI33_07180</name>
</gene>
<keyword evidence="3" id="KW-0408">Iron</keyword>
<dbReference type="GO" id="GO:0016491">
    <property type="term" value="F:oxidoreductase activity"/>
    <property type="evidence" value="ECO:0007669"/>
    <property type="project" value="InterPro"/>
</dbReference>